<accession>A0ABT4BHX5</accession>
<dbReference type="RefSeq" id="WP_268213117.1">
    <property type="nucleotide sequence ID" value="NZ_JANSLD010000008.1"/>
</dbReference>
<dbReference type="Proteomes" id="UP001072952">
    <property type="component" value="Unassembled WGS sequence"/>
</dbReference>
<sequence length="53" mass="6488">MWIMSTIITALIALYALISNILMRKELDDYHYIFSYLLKDEDMKRIIERYNNK</sequence>
<evidence type="ECO:0000313" key="1">
    <source>
        <dbReference type="EMBL" id="MCY1582273.1"/>
    </source>
</evidence>
<evidence type="ECO:0000313" key="2">
    <source>
        <dbReference type="Proteomes" id="UP001072952"/>
    </source>
</evidence>
<dbReference type="EMBL" id="JANSLD010000008">
    <property type="protein sequence ID" value="MCY1582273.1"/>
    <property type="molecule type" value="Genomic_DNA"/>
</dbReference>
<protein>
    <recommendedName>
        <fullName evidence="3">DUF1514 domain-containing protein</fullName>
    </recommendedName>
</protein>
<name>A0ABT4BHX5_9STAP</name>
<reference evidence="1" key="2">
    <citation type="submission" date="2022-08" db="EMBL/GenBank/DDBJ databases">
        <authorList>
            <person name="Magnan C."/>
        </authorList>
    </citation>
    <scope>NUCLEOTIDE SEQUENCE</scope>
    <source>
        <strain evidence="1">NSP012P</strain>
    </source>
</reference>
<evidence type="ECO:0008006" key="3">
    <source>
        <dbReference type="Google" id="ProtNLM"/>
    </source>
</evidence>
<comment type="caution">
    <text evidence="1">The sequence shown here is derived from an EMBL/GenBank/DDBJ whole genome shotgun (WGS) entry which is preliminary data.</text>
</comment>
<reference evidence="1" key="1">
    <citation type="journal article" date="2022" name="Int. J. Mol. Sci.">
        <title>Phenotypic and Genotypic Virulence Characterisation of Staphylococcus pettenkoferi Strains Isolated from Human Bloodstream and Diabetic Foot Infections.</title>
        <authorList>
            <person name="Magnan C."/>
            <person name="Ahmad-Mansour N."/>
            <person name="Pouget C."/>
            <person name="Morsli M."/>
            <person name="Huc-Brandt S."/>
            <person name="Pantel A."/>
            <person name="Dunyach-Remy C."/>
            <person name="Sotto A."/>
            <person name="Molle V."/>
            <person name="Lavigne J.-P."/>
        </authorList>
    </citation>
    <scope>NUCLEOTIDE SEQUENCE</scope>
    <source>
        <strain evidence="1">NSP012P</strain>
    </source>
</reference>
<proteinExistence type="predicted"/>
<gene>
    <name evidence="1" type="ORF">NW133_01760</name>
</gene>
<organism evidence="1 2">
    <name type="scientific">Staphylococcus pettenkoferi</name>
    <dbReference type="NCBI Taxonomy" id="170573"/>
    <lineage>
        <taxon>Bacteria</taxon>
        <taxon>Bacillati</taxon>
        <taxon>Bacillota</taxon>
        <taxon>Bacilli</taxon>
        <taxon>Bacillales</taxon>
        <taxon>Staphylococcaceae</taxon>
        <taxon>Staphylococcus</taxon>
    </lineage>
</organism>
<keyword evidence="2" id="KW-1185">Reference proteome</keyword>